<dbReference type="Gene3D" id="3.90.550.10">
    <property type="entry name" value="Spore Coat Polysaccharide Biosynthesis Protein SpsA, Chain A"/>
    <property type="match status" value="1"/>
</dbReference>
<dbReference type="PANTHER" id="PTHR43630:SF1">
    <property type="entry name" value="POLY-BETA-1,6-N-ACETYL-D-GLUCOSAMINE SYNTHASE"/>
    <property type="match status" value="1"/>
</dbReference>
<dbReference type="SUPFAM" id="SSF53448">
    <property type="entry name" value="Nucleotide-diphospho-sugar transferases"/>
    <property type="match status" value="1"/>
</dbReference>
<keyword evidence="4" id="KW-0472">Membrane</keyword>
<feature type="transmembrane region" description="Helical" evidence="4">
    <location>
        <begin position="324"/>
        <end position="342"/>
    </location>
</feature>
<evidence type="ECO:0000256" key="1">
    <source>
        <dbReference type="ARBA" id="ARBA00006739"/>
    </source>
</evidence>
<dbReference type="PANTHER" id="PTHR43630">
    <property type="entry name" value="POLY-BETA-1,6-N-ACETYL-D-GLUCOSAMINE SYNTHASE"/>
    <property type="match status" value="1"/>
</dbReference>
<dbReference type="Pfam" id="PF00535">
    <property type="entry name" value="Glycos_transf_2"/>
    <property type="match status" value="1"/>
</dbReference>
<evidence type="ECO:0000256" key="3">
    <source>
        <dbReference type="ARBA" id="ARBA00022679"/>
    </source>
</evidence>
<protein>
    <submittedName>
        <fullName evidence="6">Glycosyl transferase</fullName>
    </submittedName>
</protein>
<keyword evidence="4" id="KW-1133">Transmembrane helix</keyword>
<feature type="transmembrane region" description="Helical" evidence="4">
    <location>
        <begin position="354"/>
        <end position="377"/>
    </location>
</feature>
<dbReference type="Proteomes" id="UP000651977">
    <property type="component" value="Unassembled WGS sequence"/>
</dbReference>
<name>A0ABQ1I3A7_9ALTE</name>
<dbReference type="CDD" id="cd06439">
    <property type="entry name" value="CESA_like_1"/>
    <property type="match status" value="1"/>
</dbReference>
<evidence type="ECO:0000256" key="2">
    <source>
        <dbReference type="ARBA" id="ARBA00022676"/>
    </source>
</evidence>
<sequence>MELLFWLSVALIAYSYAIYPLVLLIVSGIQQAMRDTRYLWRRRERRSEEAKVWPNVSIIIAAYNEEQCLQQRIDNLLQLSYPKEKLTIHIGSDGSSDATARILMAVQASHFRAHIFEQNRGKINVLNDLVALTDDSILVMSDANTHFETDAIENLVKHFDSPEVGAVCGELHLVDSESADNKDGIYWRYEQMLKFHESRIGALLGANGAIYAIAKPYYQTLPSNTIVDDFMIVMNVSKQGKQVVYEPNAVAYEEVAPSLQDEEQRRVRIGTGNYQAFTRCLWALNPLRGARCFAYLSHKVLRWFTPHCMLVALLSNLLLAAQPAYAGLLLIQLLAYGLAMWGKRKSSRGESLPGSLAFLTFFVSMNVALFKGFYSFLFKNVQGTWQRTSR</sequence>
<keyword evidence="3 6" id="KW-0808">Transferase</keyword>
<evidence type="ECO:0000313" key="6">
    <source>
        <dbReference type="EMBL" id="GGB08817.1"/>
    </source>
</evidence>
<keyword evidence="7" id="KW-1185">Reference proteome</keyword>
<evidence type="ECO:0000256" key="4">
    <source>
        <dbReference type="SAM" id="Phobius"/>
    </source>
</evidence>
<dbReference type="EMBL" id="BMDY01000012">
    <property type="protein sequence ID" value="GGB08817.1"/>
    <property type="molecule type" value="Genomic_DNA"/>
</dbReference>
<keyword evidence="2" id="KW-0328">Glycosyltransferase</keyword>
<organism evidence="6 7">
    <name type="scientific">Agarivorans gilvus</name>
    <dbReference type="NCBI Taxonomy" id="680279"/>
    <lineage>
        <taxon>Bacteria</taxon>
        <taxon>Pseudomonadati</taxon>
        <taxon>Pseudomonadota</taxon>
        <taxon>Gammaproteobacteria</taxon>
        <taxon>Alteromonadales</taxon>
        <taxon>Alteromonadaceae</taxon>
        <taxon>Agarivorans</taxon>
    </lineage>
</organism>
<comment type="similarity">
    <text evidence="1">Belongs to the glycosyltransferase 2 family.</text>
</comment>
<dbReference type="GO" id="GO:0016740">
    <property type="term" value="F:transferase activity"/>
    <property type="evidence" value="ECO:0007669"/>
    <property type="project" value="UniProtKB-KW"/>
</dbReference>
<evidence type="ECO:0000313" key="7">
    <source>
        <dbReference type="Proteomes" id="UP000651977"/>
    </source>
</evidence>
<accession>A0ABQ1I3A7</accession>
<feature type="domain" description="Glycosyltransferase 2-like" evidence="5">
    <location>
        <begin position="57"/>
        <end position="185"/>
    </location>
</feature>
<dbReference type="InterPro" id="IPR029044">
    <property type="entry name" value="Nucleotide-diphossugar_trans"/>
</dbReference>
<evidence type="ECO:0000259" key="5">
    <source>
        <dbReference type="Pfam" id="PF00535"/>
    </source>
</evidence>
<dbReference type="InterPro" id="IPR001173">
    <property type="entry name" value="Glyco_trans_2-like"/>
</dbReference>
<keyword evidence="4" id="KW-0812">Transmembrane</keyword>
<comment type="caution">
    <text evidence="6">The sequence shown here is derived from an EMBL/GenBank/DDBJ whole genome shotgun (WGS) entry which is preliminary data.</text>
</comment>
<gene>
    <name evidence="6" type="ORF">GCM10007414_22810</name>
</gene>
<dbReference type="RefSeq" id="WP_055734074.1">
    <property type="nucleotide sequence ID" value="NZ_BMDY01000012.1"/>
</dbReference>
<proteinExistence type="inferred from homology"/>
<reference evidence="7" key="1">
    <citation type="journal article" date="2019" name="Int. J. Syst. Evol. Microbiol.">
        <title>The Global Catalogue of Microorganisms (GCM) 10K type strain sequencing project: providing services to taxonomists for standard genome sequencing and annotation.</title>
        <authorList>
            <consortium name="The Broad Institute Genomics Platform"/>
            <consortium name="The Broad Institute Genome Sequencing Center for Infectious Disease"/>
            <person name="Wu L."/>
            <person name="Ma J."/>
        </authorList>
    </citation>
    <scope>NUCLEOTIDE SEQUENCE [LARGE SCALE GENOMIC DNA]</scope>
    <source>
        <strain evidence="7">CGMCC 1.10131</strain>
    </source>
</reference>
<feature type="transmembrane region" description="Helical" evidence="4">
    <location>
        <begin position="6"/>
        <end position="29"/>
    </location>
</feature>